<dbReference type="AlphaFoldDB" id="A0A9D9ENY4"/>
<dbReference type="PROSITE" id="PS51779">
    <property type="entry name" value="POTRA"/>
    <property type="match status" value="1"/>
</dbReference>
<protein>
    <submittedName>
        <fullName evidence="10">FtsQ-type POTRA domain-containing protein</fullName>
    </submittedName>
</protein>
<organism evidence="10 11">
    <name type="scientific">Candidatus Avitreponema avistercoris</name>
    <dbReference type="NCBI Taxonomy" id="2840705"/>
    <lineage>
        <taxon>Bacteria</taxon>
        <taxon>Pseudomonadati</taxon>
        <taxon>Spirochaetota</taxon>
        <taxon>Spirochaetia</taxon>
        <taxon>Spirochaetales</taxon>
        <taxon>Candidatus Avitreponema</taxon>
    </lineage>
</organism>
<dbReference type="InterPro" id="IPR034746">
    <property type="entry name" value="POTRA"/>
</dbReference>
<comment type="subcellular location">
    <subcellularLocation>
        <location evidence="1">Membrane</location>
    </subcellularLocation>
</comment>
<accession>A0A9D9ENY4</accession>
<keyword evidence="3" id="KW-0132">Cell division</keyword>
<keyword evidence="2" id="KW-1003">Cell membrane</keyword>
<dbReference type="PANTHER" id="PTHR37820:SF1">
    <property type="entry name" value="CELL DIVISION PROTEIN FTSQ"/>
    <property type="match status" value="1"/>
</dbReference>
<comment type="caution">
    <text evidence="10">The sequence shown here is derived from an EMBL/GenBank/DDBJ whole genome shotgun (WGS) entry which is preliminary data.</text>
</comment>
<keyword evidence="5 8" id="KW-1133">Transmembrane helix</keyword>
<dbReference type="Pfam" id="PF08478">
    <property type="entry name" value="POTRA_1"/>
    <property type="match status" value="1"/>
</dbReference>
<evidence type="ECO:0000256" key="3">
    <source>
        <dbReference type="ARBA" id="ARBA00022618"/>
    </source>
</evidence>
<feature type="transmembrane region" description="Helical" evidence="8">
    <location>
        <begin position="18"/>
        <end position="41"/>
    </location>
</feature>
<evidence type="ECO:0000259" key="9">
    <source>
        <dbReference type="PROSITE" id="PS51779"/>
    </source>
</evidence>
<dbReference type="EMBL" id="JADIMS010000107">
    <property type="protein sequence ID" value="MBO8450622.1"/>
    <property type="molecule type" value="Genomic_DNA"/>
</dbReference>
<proteinExistence type="predicted"/>
<keyword evidence="6 8" id="KW-0472">Membrane</keyword>
<dbReference type="InterPro" id="IPR050487">
    <property type="entry name" value="FtsQ_DivIB"/>
</dbReference>
<evidence type="ECO:0000256" key="7">
    <source>
        <dbReference type="ARBA" id="ARBA00023306"/>
    </source>
</evidence>
<evidence type="ECO:0000256" key="4">
    <source>
        <dbReference type="ARBA" id="ARBA00022692"/>
    </source>
</evidence>
<name>A0A9D9ENY4_9SPIR</name>
<dbReference type="InterPro" id="IPR013685">
    <property type="entry name" value="POTRA_FtsQ_type"/>
</dbReference>
<evidence type="ECO:0000256" key="2">
    <source>
        <dbReference type="ARBA" id="ARBA00022475"/>
    </source>
</evidence>
<dbReference type="GO" id="GO:0005886">
    <property type="term" value="C:plasma membrane"/>
    <property type="evidence" value="ECO:0007669"/>
    <property type="project" value="TreeGrafter"/>
</dbReference>
<keyword evidence="4 8" id="KW-0812">Transmembrane</keyword>
<evidence type="ECO:0000256" key="8">
    <source>
        <dbReference type="SAM" id="Phobius"/>
    </source>
</evidence>
<evidence type="ECO:0000313" key="10">
    <source>
        <dbReference type="EMBL" id="MBO8450622.1"/>
    </source>
</evidence>
<gene>
    <name evidence="10" type="ORF">IAA96_05895</name>
</gene>
<dbReference type="GO" id="GO:0051301">
    <property type="term" value="P:cell division"/>
    <property type="evidence" value="ECO:0007669"/>
    <property type="project" value="UniProtKB-KW"/>
</dbReference>
<reference evidence="10" key="1">
    <citation type="submission" date="2020-10" db="EMBL/GenBank/DDBJ databases">
        <authorList>
            <person name="Gilroy R."/>
        </authorList>
    </citation>
    <scope>NUCLEOTIDE SEQUENCE</scope>
    <source>
        <strain evidence="10">B3-4054</strain>
    </source>
</reference>
<reference evidence="10" key="2">
    <citation type="journal article" date="2021" name="PeerJ">
        <title>Extensive microbial diversity within the chicken gut microbiome revealed by metagenomics and culture.</title>
        <authorList>
            <person name="Gilroy R."/>
            <person name="Ravi A."/>
            <person name="Getino M."/>
            <person name="Pursley I."/>
            <person name="Horton D.L."/>
            <person name="Alikhan N.F."/>
            <person name="Baker D."/>
            <person name="Gharbi K."/>
            <person name="Hall N."/>
            <person name="Watson M."/>
            <person name="Adriaenssens E.M."/>
            <person name="Foster-Nyarko E."/>
            <person name="Jarju S."/>
            <person name="Secka A."/>
            <person name="Antonio M."/>
            <person name="Oren A."/>
            <person name="Chaudhuri R.R."/>
            <person name="La Ragione R."/>
            <person name="Hildebrand F."/>
            <person name="Pallen M.J."/>
        </authorList>
    </citation>
    <scope>NUCLEOTIDE SEQUENCE</scope>
    <source>
        <strain evidence="10">B3-4054</strain>
    </source>
</reference>
<evidence type="ECO:0000313" key="11">
    <source>
        <dbReference type="Proteomes" id="UP000823616"/>
    </source>
</evidence>
<sequence length="262" mass="28657">MSEVWIVEEGGKRRPLGILVRVLCVAILCALFIVAACYLLIAPASSYVSVEVNGQYGIGVEELLSIAGIRPDTKWSGFDARAAGEKLRAHPLFASATVEKKFPDRVVIQVEERVPVALAVADFDGRSVPVEIDREGVVFRIGATEAAGNLPLLTGLNMTDLVAGSRLNEHLQPLLLQLEKLEQENPRLLSAVSEIRIEPKTYGSYDLVLFPVRTPVLVRTDKALNEDALRYIMLLLDVIQGLDIDVRELDIRAGTVAYKLGG</sequence>
<evidence type="ECO:0000256" key="1">
    <source>
        <dbReference type="ARBA" id="ARBA00004370"/>
    </source>
</evidence>
<keyword evidence="7" id="KW-0131">Cell cycle</keyword>
<evidence type="ECO:0000256" key="5">
    <source>
        <dbReference type="ARBA" id="ARBA00022989"/>
    </source>
</evidence>
<feature type="domain" description="POTRA" evidence="9">
    <location>
        <begin position="45"/>
        <end position="113"/>
    </location>
</feature>
<evidence type="ECO:0000256" key="6">
    <source>
        <dbReference type="ARBA" id="ARBA00023136"/>
    </source>
</evidence>
<dbReference type="Proteomes" id="UP000823616">
    <property type="component" value="Unassembled WGS sequence"/>
</dbReference>
<dbReference type="PANTHER" id="PTHR37820">
    <property type="entry name" value="CELL DIVISION PROTEIN DIVIB"/>
    <property type="match status" value="1"/>
</dbReference>
<dbReference type="Gene3D" id="3.10.20.310">
    <property type="entry name" value="membrane protein fhac"/>
    <property type="match status" value="1"/>
</dbReference>